<evidence type="ECO:0000256" key="9">
    <source>
        <dbReference type="ARBA" id="ARBA00022692"/>
    </source>
</evidence>
<dbReference type="GO" id="GO:0005548">
    <property type="term" value="F:phospholipid transporter activity"/>
    <property type="evidence" value="ECO:0007669"/>
    <property type="project" value="UniProtKB-ARBA"/>
</dbReference>
<evidence type="ECO:0000256" key="20">
    <source>
        <dbReference type="ARBA" id="ARBA00034036"/>
    </source>
</evidence>
<feature type="transmembrane region" description="Helical" evidence="27">
    <location>
        <begin position="1143"/>
        <end position="1167"/>
    </location>
</feature>
<dbReference type="InterPro" id="IPR044492">
    <property type="entry name" value="P_typ_ATPase_HD_dom"/>
</dbReference>
<proteinExistence type="inferred from homology"/>
<dbReference type="InterPro" id="IPR059000">
    <property type="entry name" value="ATPase_P-type_domA"/>
</dbReference>
<dbReference type="GO" id="GO:0042995">
    <property type="term" value="C:cell projection"/>
    <property type="evidence" value="ECO:0007669"/>
    <property type="project" value="UniProtKB-SubCell"/>
</dbReference>
<feature type="binding site" evidence="26">
    <location>
        <position position="497"/>
    </location>
    <ligand>
        <name>Mg(2+)</name>
        <dbReference type="ChEBI" id="CHEBI:18420"/>
    </ligand>
</feature>
<dbReference type="InterPro" id="IPR023298">
    <property type="entry name" value="ATPase_P-typ_TM_dom_sf"/>
</dbReference>
<feature type="transmembrane region" description="Helical" evidence="27">
    <location>
        <begin position="993"/>
        <end position="1014"/>
    </location>
</feature>
<dbReference type="Pfam" id="PF16212">
    <property type="entry name" value="PhoLip_ATPase_C"/>
    <property type="match status" value="1"/>
</dbReference>
<evidence type="ECO:0000256" key="5">
    <source>
        <dbReference type="ARBA" id="ARBA00004555"/>
    </source>
</evidence>
<dbReference type="SUPFAM" id="SSF81665">
    <property type="entry name" value="Calcium ATPase, transmembrane domain M"/>
    <property type="match status" value="1"/>
</dbReference>
<feature type="binding site" evidence="25">
    <location>
        <position position="499"/>
    </location>
    <ligand>
        <name>ATP</name>
        <dbReference type="ChEBI" id="CHEBI:30616"/>
    </ligand>
</feature>
<evidence type="ECO:0000256" key="7">
    <source>
        <dbReference type="ARBA" id="ARBA00008109"/>
    </source>
</evidence>
<feature type="transmembrane region" description="Helical" evidence="27">
    <location>
        <begin position="182"/>
        <end position="204"/>
    </location>
</feature>
<reference evidence="33" key="1">
    <citation type="submission" date="2020-12" db="EMBL/GenBank/DDBJ databases">
        <authorList>
            <consortium name="Molecular Ecology Group"/>
        </authorList>
    </citation>
    <scope>NUCLEOTIDE SEQUENCE</scope>
    <source>
        <strain evidence="33">TBG_1078</strain>
    </source>
</reference>
<dbReference type="GO" id="GO:0005783">
    <property type="term" value="C:endoplasmic reticulum"/>
    <property type="evidence" value="ECO:0007669"/>
    <property type="project" value="UniProtKB-SubCell"/>
</dbReference>
<evidence type="ECO:0000256" key="1">
    <source>
        <dbReference type="ARBA" id="ARBA00001946"/>
    </source>
</evidence>
<keyword evidence="18 27" id="KW-0472">Membrane</keyword>
<feature type="binding site" evidence="25">
    <location>
        <position position="940"/>
    </location>
    <ligand>
        <name>ATP</name>
        <dbReference type="ChEBI" id="CHEBI:30616"/>
    </ligand>
</feature>
<dbReference type="PRINTS" id="PR00119">
    <property type="entry name" value="CATATPASE"/>
</dbReference>
<dbReference type="SFLD" id="SFLDS00003">
    <property type="entry name" value="Haloacid_Dehalogenase"/>
    <property type="match status" value="1"/>
</dbReference>
<comment type="caution">
    <text evidence="33">The sequence shown here is derived from an EMBL/GenBank/DDBJ whole genome shotgun (WGS) entry which is preliminary data.</text>
</comment>
<evidence type="ECO:0000256" key="28">
    <source>
        <dbReference type="SAM" id="MobiDB-lite"/>
    </source>
</evidence>
<dbReference type="InterPro" id="IPR008250">
    <property type="entry name" value="ATPase_P-typ_transduc_dom_A_sf"/>
</dbReference>
<keyword evidence="14 26" id="KW-0460">Magnesium</keyword>
<feature type="binding site" evidence="25">
    <location>
        <position position="598"/>
    </location>
    <ligand>
        <name>ATP</name>
        <dbReference type="ChEBI" id="CHEBI:30616"/>
    </ligand>
</feature>
<dbReference type="Proteomes" id="UP000645828">
    <property type="component" value="Unassembled WGS sequence"/>
</dbReference>
<dbReference type="InterPro" id="IPR032631">
    <property type="entry name" value="P-type_ATPase_N"/>
</dbReference>
<comment type="subcellular location">
    <subcellularLocation>
        <location evidence="2">Apical cell membrane</location>
    </subcellularLocation>
    <subcellularLocation>
        <location evidence="6">Cell membrane</location>
        <topology evidence="6">Multi-pass membrane protein</topology>
    </subcellularLocation>
    <subcellularLocation>
        <location evidence="4">Cell projection</location>
    </subcellularLocation>
    <subcellularLocation>
        <location evidence="3">Endoplasmic reticulum</location>
    </subcellularLocation>
    <subcellularLocation>
        <location evidence="5">Golgi apparatus</location>
    </subcellularLocation>
    <subcellularLocation>
        <location evidence="27">Membrane</location>
        <topology evidence="27">Multi-pass membrane protein</topology>
    </subcellularLocation>
</comment>
<dbReference type="PANTHER" id="PTHR24092:SF48">
    <property type="entry name" value="PHOSPHOLIPID-TRANSPORTING ATPASE IC"/>
    <property type="match status" value="1"/>
</dbReference>
<evidence type="ECO:0000256" key="8">
    <source>
        <dbReference type="ARBA" id="ARBA00022475"/>
    </source>
</evidence>
<keyword evidence="11 25" id="KW-0547">Nucleotide-binding</keyword>
<dbReference type="GO" id="GO:0140327">
    <property type="term" value="F:flippase activity"/>
    <property type="evidence" value="ECO:0007669"/>
    <property type="project" value="UniProtKB-ARBA"/>
</dbReference>
<comment type="subunit">
    <text evidence="23">Component of a P4-ATPase flippase complex which consists of a catalytic alpha subunit ATP8B1 and an accessory beta subunit TMEM30A. The flippase ATP8B1:TMEM30A complex can form an intermediate phosphoenzyme in vitro. Also interacts with beta subunit TMEM30B.</text>
</comment>
<evidence type="ECO:0000256" key="24">
    <source>
        <dbReference type="PIRSR" id="PIRSR606539-1"/>
    </source>
</evidence>
<dbReference type="InterPro" id="IPR006539">
    <property type="entry name" value="P-type_ATPase_IV"/>
</dbReference>
<feature type="transmembrane region" description="Helical" evidence="27">
    <location>
        <begin position="432"/>
        <end position="451"/>
    </location>
</feature>
<feature type="binding site" evidence="25">
    <location>
        <position position="497"/>
    </location>
    <ligand>
        <name>ATP</name>
        <dbReference type="ChEBI" id="CHEBI:30616"/>
    </ligand>
</feature>
<dbReference type="Gene3D" id="2.70.150.10">
    <property type="entry name" value="Calcium-transporting ATPase, cytoplasmic transduction domain A"/>
    <property type="match status" value="1"/>
</dbReference>
<keyword evidence="17" id="KW-0333">Golgi apparatus</keyword>
<comment type="catalytic activity">
    <reaction evidence="22">
        <text>a 1,2-diacyl-sn-glycero-3-phosphocholine(out) + ATP + H2O = a 1,2-diacyl-sn-glycero-3-phosphocholine(in) + ADP + phosphate + H(+)</text>
        <dbReference type="Rhea" id="RHEA:38583"/>
        <dbReference type="ChEBI" id="CHEBI:15377"/>
        <dbReference type="ChEBI" id="CHEBI:15378"/>
        <dbReference type="ChEBI" id="CHEBI:30616"/>
        <dbReference type="ChEBI" id="CHEBI:43474"/>
        <dbReference type="ChEBI" id="CHEBI:57643"/>
        <dbReference type="ChEBI" id="CHEBI:456216"/>
    </reaction>
    <physiologicalReaction direction="left-to-right" evidence="22">
        <dbReference type="Rhea" id="RHEA:38584"/>
    </physiologicalReaction>
</comment>
<dbReference type="GO" id="GO:0005802">
    <property type="term" value="C:trans-Golgi network"/>
    <property type="evidence" value="ECO:0007669"/>
    <property type="project" value="TreeGrafter"/>
</dbReference>
<dbReference type="InterPro" id="IPR036412">
    <property type="entry name" value="HAD-like_sf"/>
</dbReference>
<evidence type="ECO:0000256" key="21">
    <source>
        <dbReference type="ARBA" id="ARBA00051303"/>
    </source>
</evidence>
<evidence type="ECO:0000313" key="34">
    <source>
        <dbReference type="Proteomes" id="UP000645828"/>
    </source>
</evidence>
<dbReference type="InterPro" id="IPR018303">
    <property type="entry name" value="ATPase_P-typ_P_site"/>
</dbReference>
<evidence type="ECO:0000256" key="12">
    <source>
        <dbReference type="ARBA" id="ARBA00022824"/>
    </source>
</evidence>
<keyword evidence="9 27" id="KW-0812">Transmembrane</keyword>
<feature type="binding site" evidence="25">
    <location>
        <position position="498"/>
    </location>
    <ligand>
        <name>ATP</name>
        <dbReference type="ChEBI" id="CHEBI:30616"/>
    </ligand>
</feature>
<evidence type="ECO:0000259" key="29">
    <source>
        <dbReference type="Pfam" id="PF00122"/>
    </source>
</evidence>
<comment type="cofactor">
    <cofactor evidence="1 26">
        <name>Mg(2+)</name>
        <dbReference type="ChEBI" id="CHEBI:18420"/>
    </cofactor>
</comment>
<feature type="domain" description="P-type ATPase A" evidence="29">
    <location>
        <begin position="217"/>
        <end position="281"/>
    </location>
</feature>
<keyword evidence="13 25" id="KW-0067">ATP-binding</keyword>
<evidence type="ECO:0000256" key="4">
    <source>
        <dbReference type="ARBA" id="ARBA00004316"/>
    </source>
</evidence>
<evidence type="ECO:0000256" key="13">
    <source>
        <dbReference type="ARBA" id="ARBA00022840"/>
    </source>
</evidence>
<evidence type="ECO:0000256" key="2">
    <source>
        <dbReference type="ARBA" id="ARBA00004221"/>
    </source>
</evidence>
<dbReference type="GO" id="GO:0005524">
    <property type="term" value="F:ATP binding"/>
    <property type="evidence" value="ECO:0007669"/>
    <property type="project" value="UniProtKB-UniRule"/>
</dbReference>
<dbReference type="InterPro" id="IPR023299">
    <property type="entry name" value="ATPase_P-typ_cyto_dom_N"/>
</dbReference>
<dbReference type="GO" id="GO:0045332">
    <property type="term" value="P:phospholipid translocation"/>
    <property type="evidence" value="ECO:0007669"/>
    <property type="project" value="TreeGrafter"/>
</dbReference>
<feature type="binding site" evidence="25">
    <location>
        <position position="639"/>
    </location>
    <ligand>
        <name>ATP</name>
        <dbReference type="ChEBI" id="CHEBI:30616"/>
    </ligand>
</feature>
<feature type="transmembrane region" description="Helical" evidence="27">
    <location>
        <begin position="1112"/>
        <end position="1131"/>
    </location>
</feature>
<dbReference type="EMBL" id="CAJHUB010000765">
    <property type="protein sequence ID" value="CAD7688227.1"/>
    <property type="molecule type" value="Genomic_DNA"/>
</dbReference>
<evidence type="ECO:0000256" key="16">
    <source>
        <dbReference type="ARBA" id="ARBA00022989"/>
    </source>
</evidence>
<feature type="transmembrane region" description="Helical" evidence="27">
    <location>
        <begin position="1076"/>
        <end position="1100"/>
    </location>
</feature>
<name>A0A811ZHF8_NYCPR</name>
<evidence type="ECO:0000256" key="15">
    <source>
        <dbReference type="ARBA" id="ARBA00022967"/>
    </source>
</evidence>
<evidence type="ECO:0000256" key="25">
    <source>
        <dbReference type="PIRSR" id="PIRSR606539-2"/>
    </source>
</evidence>
<dbReference type="SUPFAM" id="SSF81653">
    <property type="entry name" value="Calcium ATPase, transduction domain A"/>
    <property type="match status" value="1"/>
</dbReference>
<keyword evidence="19" id="KW-0966">Cell projection</keyword>
<feature type="transmembrane region" description="Helical" evidence="27">
    <location>
        <begin position="1026"/>
        <end position="1046"/>
    </location>
</feature>
<feature type="active site" description="4-aspartylphosphate intermediate" evidence="24">
    <location>
        <position position="497"/>
    </location>
</feature>
<evidence type="ECO:0000256" key="22">
    <source>
        <dbReference type="ARBA" id="ARBA00052223"/>
    </source>
</evidence>
<dbReference type="NCBIfam" id="TIGR01652">
    <property type="entry name" value="ATPase-Plipid"/>
    <property type="match status" value="1"/>
</dbReference>
<feature type="compositionally biased region" description="Basic residues" evidence="28">
    <location>
        <begin position="1"/>
        <end position="14"/>
    </location>
</feature>
<dbReference type="SFLD" id="SFLDF00027">
    <property type="entry name" value="p-type_atpase"/>
    <property type="match status" value="1"/>
</dbReference>
<keyword evidence="16 27" id="KW-1133">Transmembrane helix</keyword>
<feature type="binding site" evidence="25">
    <location>
        <position position="776"/>
    </location>
    <ligand>
        <name>ATP</name>
        <dbReference type="ChEBI" id="CHEBI:30616"/>
    </ligand>
</feature>
<dbReference type="SUPFAM" id="SSF56784">
    <property type="entry name" value="HAD-like"/>
    <property type="match status" value="1"/>
</dbReference>
<dbReference type="PANTHER" id="PTHR24092">
    <property type="entry name" value="PROBABLE PHOSPHOLIPID-TRANSPORTING ATPASE"/>
    <property type="match status" value="1"/>
</dbReference>
<evidence type="ECO:0000256" key="17">
    <source>
        <dbReference type="ARBA" id="ARBA00023034"/>
    </source>
</evidence>
<evidence type="ECO:0000256" key="26">
    <source>
        <dbReference type="PIRSR" id="PIRSR606539-3"/>
    </source>
</evidence>
<evidence type="ECO:0000313" key="33">
    <source>
        <dbReference type="EMBL" id="CAD7688227.1"/>
    </source>
</evidence>
<dbReference type="EC" id="7.6.2.1" evidence="27"/>
<keyword evidence="15 27" id="KW-1278">Translocase</keyword>
<feature type="compositionally biased region" description="Acidic residues" evidence="28">
    <location>
        <begin position="68"/>
        <end position="78"/>
    </location>
</feature>
<feature type="domain" description="P-type ATPase N-terminal" evidence="30">
    <location>
        <begin position="118"/>
        <end position="188"/>
    </location>
</feature>
<dbReference type="Gene3D" id="3.40.1110.10">
    <property type="entry name" value="Calcium-transporting ATPase, cytoplasmic domain N"/>
    <property type="match status" value="2"/>
</dbReference>
<accession>A0A811ZHF8</accession>
<feature type="transmembrane region" description="Helical" evidence="27">
    <location>
        <begin position="1187"/>
        <end position="1210"/>
    </location>
</feature>
<dbReference type="SUPFAM" id="SSF81660">
    <property type="entry name" value="Metal cation-transporting ATPase, ATP-binding domain N"/>
    <property type="match status" value="1"/>
</dbReference>
<dbReference type="Pfam" id="PF00122">
    <property type="entry name" value="E1-E2_ATPase"/>
    <property type="match status" value="1"/>
</dbReference>
<comment type="similarity">
    <text evidence="7 27">Belongs to the cation transport ATPase (P-type) (TC 3.A.3) family. Type IV subfamily.</text>
</comment>
<evidence type="ECO:0000256" key="14">
    <source>
        <dbReference type="ARBA" id="ARBA00022842"/>
    </source>
</evidence>
<evidence type="ECO:0000256" key="11">
    <source>
        <dbReference type="ARBA" id="ARBA00022741"/>
    </source>
</evidence>
<feature type="binding site" evidence="26">
    <location>
        <position position="940"/>
    </location>
    <ligand>
        <name>Mg(2+)</name>
        <dbReference type="ChEBI" id="CHEBI:18420"/>
    </ligand>
</feature>
<dbReference type="Gene3D" id="3.40.50.1000">
    <property type="entry name" value="HAD superfamily/HAD-like"/>
    <property type="match status" value="2"/>
</dbReference>
<dbReference type="GO" id="GO:0007030">
    <property type="term" value="P:Golgi organization"/>
    <property type="evidence" value="ECO:0007669"/>
    <property type="project" value="TreeGrafter"/>
</dbReference>
<feature type="binding site" evidence="26">
    <location>
        <position position="936"/>
    </location>
    <ligand>
        <name>Mg(2+)</name>
        <dbReference type="ChEBI" id="CHEBI:18420"/>
    </ligand>
</feature>
<feature type="binding site" evidence="26">
    <location>
        <position position="499"/>
    </location>
    <ligand>
        <name>Mg(2+)</name>
        <dbReference type="ChEBI" id="CHEBI:18420"/>
    </ligand>
</feature>
<dbReference type="GO" id="GO:0016887">
    <property type="term" value="F:ATP hydrolysis activity"/>
    <property type="evidence" value="ECO:0007669"/>
    <property type="project" value="InterPro"/>
</dbReference>
<protein>
    <recommendedName>
        <fullName evidence="27">Phospholipid-transporting ATPase</fullName>
        <ecNumber evidence="27">7.6.2.1</ecNumber>
    </recommendedName>
</protein>
<feature type="compositionally biased region" description="Basic and acidic residues" evidence="28">
    <location>
        <begin position="86"/>
        <end position="105"/>
    </location>
</feature>
<feature type="binding site" evidence="25">
    <location>
        <position position="775"/>
    </location>
    <ligand>
        <name>ATP</name>
        <dbReference type="ChEBI" id="CHEBI:30616"/>
    </ligand>
</feature>
<feature type="compositionally biased region" description="Polar residues" evidence="28">
    <location>
        <begin position="15"/>
        <end position="32"/>
    </location>
</feature>
<comment type="catalytic activity">
    <reaction evidence="21">
        <text>a 1,2-diacyl-sn-glycero-3-phospho-L-serine(out) + ATP + H2O = a 1,2-diacyl-sn-glycero-3-phospho-L-serine(in) + ADP + phosphate + H(+)</text>
        <dbReference type="Rhea" id="RHEA:38567"/>
        <dbReference type="ChEBI" id="CHEBI:15377"/>
        <dbReference type="ChEBI" id="CHEBI:15378"/>
        <dbReference type="ChEBI" id="CHEBI:30616"/>
        <dbReference type="ChEBI" id="CHEBI:43474"/>
        <dbReference type="ChEBI" id="CHEBI:57262"/>
        <dbReference type="ChEBI" id="CHEBI:456216"/>
    </reaction>
    <physiologicalReaction direction="left-to-right" evidence="21">
        <dbReference type="Rhea" id="RHEA:38568"/>
    </physiologicalReaction>
</comment>
<dbReference type="PROSITE" id="PS00154">
    <property type="entry name" value="ATPASE_E1_E2"/>
    <property type="match status" value="1"/>
</dbReference>
<evidence type="ECO:0000313" key="32">
    <source>
        <dbReference type="EMBL" id="CAD7679291.1"/>
    </source>
</evidence>
<dbReference type="CDD" id="cd02073">
    <property type="entry name" value="P-type_ATPase_APLT_Dnf-like"/>
    <property type="match status" value="1"/>
</dbReference>
<dbReference type="Pfam" id="PF16209">
    <property type="entry name" value="PhoLip_ATPase_N"/>
    <property type="match status" value="1"/>
</dbReference>
<evidence type="ECO:0000256" key="23">
    <source>
        <dbReference type="ARBA" id="ARBA00062467"/>
    </source>
</evidence>
<keyword evidence="12" id="KW-0256">Endoplasmic reticulum</keyword>
<feature type="binding site" evidence="25">
    <location>
        <position position="916"/>
    </location>
    <ligand>
        <name>ATP</name>
        <dbReference type="ChEBI" id="CHEBI:30616"/>
    </ligand>
</feature>
<feature type="transmembrane region" description="Helical" evidence="27">
    <location>
        <begin position="382"/>
        <end position="405"/>
    </location>
</feature>
<dbReference type="NCBIfam" id="TIGR01494">
    <property type="entry name" value="ATPase_P-type"/>
    <property type="match status" value="1"/>
</dbReference>
<dbReference type="InterPro" id="IPR001757">
    <property type="entry name" value="P_typ_ATPase"/>
</dbReference>
<sequence length="1293" mass="148600">MSASHTHTHTHTHTPQRTSTQLRALPSKQPTPSGLGCLQFASSMNSERDSETTFEEDSQPNDEVVPYSDDETEDELEDQGPAVEPEQNRVNREAEEQREPPRKDCTWQVKANDRSFHEQPHFMNTKFFCIKESKYANNAIKTYKYNAFSFLPMNLFEQFKRAANFYFLILLILQAIPQISTLAWYTTLFPLLVVLGITAMKDLVDDVARHKMDNEINNRTCEVIKDGRFKVTKWKEIQVGDIIRLKKNDFIPADILLLSSSEPNSLCYVETAELDGETNLKFKMALEITHQYLQRENALTTFDGFIECEEPNNRLDKFTGTLFWRNTSFPLDADKILLRGCVIRNTDFCHGMVIFAGADTKIMKNSGKTRFKRTKIDYLMNYMVYTIFVVLILVSAGLAIGHAYWEAQIGNNSWYLYDGEDYTPSYRGFLNFWGYIIILNTMVPISLYVSVEVIRLGQSYFINWDLQMYYPDKDTPAKARTTTLNEQLGQIHYIFSDKTGTLTQNIMTFKKCCINGQIYGDHRDASQNNHSKIEPVDFSWNMFADGKLAFYDHYLIEQIRSGKESEVRQFFFLLAVCHTVMVDRIDGQLNYQAASPDEGALVSAARNFGFAFLARTQNTITISELGTERTYDVLAILDFNSDRKRMSIIVRTPEGNIRLYCKGADTVIYERLHQMSPTKQETQDALDIFASETLRTLCLCYKEIEEKEYEEWNKKFMAASIASTNRDEALDKVYEEIEKDLILLGATAIEDKLQDGVPETISKLAKADIKIWVLTGDKKETAENIGFACELLTEDTTICYGEDINALLHTRMENQRNRGGVYAKFAPPVHEPFFPSGENRALIITGSWLNEILQEKKTKRSKILKLKFPRTEEERRMRTQSKRRLEARKEQRQKNFVDLACECSAVICCRVTPKQKAMVVDLVKRYKKAITLAIGDGANDVNMIKTAHIGVGISGQEGMQAVMSSDYSFAQFRYLQRLLLVHGRWSYIRMCKFLRYFFYKNFAFTLVHFWYSFFNGYSAQTAYEDWFITLYNVLYSSLPVLLMGLLDQDVSDKLSLRFPGLYVVGQRDLLFNYKKFFVSLVHGILTSMILFFIPLGAYLQTVGQDGEAPSDYQSFAVTIASALIITVNFQIGLDTSYWTFVNAFSIFGSIALYFGIMFDFHSAGIHVLFPSAFQFTGTASNALRQPYIWLTIILTVAVCLLPVVAIRFLSMTIWPSESDKIQKHRKRLKAEEQWKRRQVFRRGVSSRRSAYAFSHQRGYADLISSGRSIRKKRSPLDAIIADGTAEYRRTVES</sequence>
<dbReference type="Pfam" id="PF13246">
    <property type="entry name" value="Cation_ATPase"/>
    <property type="match status" value="1"/>
</dbReference>
<feature type="binding site" evidence="25">
    <location>
        <position position="695"/>
    </location>
    <ligand>
        <name>ATP</name>
        <dbReference type="ChEBI" id="CHEBI:30616"/>
    </ligand>
</feature>
<feature type="binding site" evidence="25">
    <location>
        <position position="910"/>
    </location>
    <ligand>
        <name>ATP</name>
        <dbReference type="ChEBI" id="CHEBI:30616"/>
    </ligand>
</feature>
<keyword evidence="8" id="KW-1003">Cell membrane</keyword>
<dbReference type="EMBL" id="CAJHUB010000711">
    <property type="protein sequence ID" value="CAD7679291.1"/>
    <property type="molecule type" value="Genomic_DNA"/>
</dbReference>
<dbReference type="SFLD" id="SFLDG00002">
    <property type="entry name" value="C1.7:_P-type_atpase_like"/>
    <property type="match status" value="1"/>
</dbReference>
<dbReference type="GO" id="GO:0000287">
    <property type="term" value="F:magnesium ion binding"/>
    <property type="evidence" value="ECO:0007669"/>
    <property type="project" value="UniProtKB-UniRule"/>
</dbReference>
<dbReference type="FunFam" id="3.40.50.1000:FF:000001">
    <property type="entry name" value="Phospholipid-transporting ATPase IC"/>
    <property type="match status" value="1"/>
</dbReference>
<feature type="binding site" evidence="25">
    <location>
        <position position="939"/>
    </location>
    <ligand>
        <name>ATP</name>
        <dbReference type="ChEBI" id="CHEBI:30616"/>
    </ligand>
</feature>
<feature type="binding site" evidence="25">
    <location>
        <position position="662"/>
    </location>
    <ligand>
        <name>ATP</name>
        <dbReference type="ChEBI" id="CHEBI:30616"/>
    </ligand>
</feature>
<dbReference type="GO" id="GO:0016324">
    <property type="term" value="C:apical plasma membrane"/>
    <property type="evidence" value="ECO:0007669"/>
    <property type="project" value="UniProtKB-SubCell"/>
</dbReference>
<keyword evidence="10 26" id="KW-0479">Metal-binding</keyword>
<gene>
    <name evidence="32" type="ORF">NYPRO_LOCUS12090</name>
    <name evidence="33" type="ORF">NYPRO_LOCUS21020</name>
</gene>
<evidence type="ECO:0000256" key="6">
    <source>
        <dbReference type="ARBA" id="ARBA00004651"/>
    </source>
</evidence>
<dbReference type="FunFam" id="3.40.1110.10:FF:000012">
    <property type="entry name" value="Phospholipid-transporting ATPase"/>
    <property type="match status" value="1"/>
</dbReference>
<feature type="binding site" evidence="25">
    <location>
        <position position="777"/>
    </location>
    <ligand>
        <name>ATP</name>
        <dbReference type="ChEBI" id="CHEBI:30616"/>
    </ligand>
</feature>
<dbReference type="InterPro" id="IPR023214">
    <property type="entry name" value="HAD_sf"/>
</dbReference>
<evidence type="ECO:0000259" key="30">
    <source>
        <dbReference type="Pfam" id="PF16209"/>
    </source>
</evidence>
<organism evidence="33 34">
    <name type="scientific">Nyctereutes procyonoides</name>
    <name type="common">Raccoon dog</name>
    <name type="synonym">Canis procyonoides</name>
    <dbReference type="NCBI Taxonomy" id="34880"/>
    <lineage>
        <taxon>Eukaryota</taxon>
        <taxon>Metazoa</taxon>
        <taxon>Chordata</taxon>
        <taxon>Craniata</taxon>
        <taxon>Vertebrata</taxon>
        <taxon>Euteleostomi</taxon>
        <taxon>Mammalia</taxon>
        <taxon>Eutheria</taxon>
        <taxon>Laurasiatheria</taxon>
        <taxon>Carnivora</taxon>
        <taxon>Caniformia</taxon>
        <taxon>Canidae</taxon>
        <taxon>Nyctereutes</taxon>
    </lineage>
</organism>
<evidence type="ECO:0000256" key="10">
    <source>
        <dbReference type="ARBA" id="ARBA00022723"/>
    </source>
</evidence>
<feature type="domain" description="P-type ATPase C-terminal" evidence="31">
    <location>
        <begin position="962"/>
        <end position="1216"/>
    </location>
</feature>
<evidence type="ECO:0000256" key="3">
    <source>
        <dbReference type="ARBA" id="ARBA00004240"/>
    </source>
</evidence>
<evidence type="ECO:0000259" key="31">
    <source>
        <dbReference type="Pfam" id="PF16212"/>
    </source>
</evidence>
<evidence type="ECO:0000256" key="19">
    <source>
        <dbReference type="ARBA" id="ARBA00023273"/>
    </source>
</evidence>
<feature type="region of interest" description="Disordered" evidence="28">
    <location>
        <begin position="1"/>
        <end position="105"/>
    </location>
</feature>
<evidence type="ECO:0000256" key="18">
    <source>
        <dbReference type="ARBA" id="ARBA00023136"/>
    </source>
</evidence>
<evidence type="ECO:0000256" key="27">
    <source>
        <dbReference type="RuleBase" id="RU362033"/>
    </source>
</evidence>
<keyword evidence="34" id="KW-1185">Reference proteome</keyword>
<dbReference type="InterPro" id="IPR032630">
    <property type="entry name" value="P_typ_ATPase_c"/>
</dbReference>
<comment type="catalytic activity">
    <reaction evidence="20 27">
        <text>ATP + H2O + phospholipidSide 1 = ADP + phosphate + phospholipidSide 2.</text>
        <dbReference type="EC" id="7.6.2.1"/>
    </reaction>
</comment>